<feature type="binding site" evidence="17">
    <location>
        <position position="260"/>
    </location>
    <ligand>
        <name>(6S)-NADPHX</name>
        <dbReference type="ChEBI" id="CHEBI:64076"/>
    </ligand>
</feature>
<evidence type="ECO:0000256" key="5">
    <source>
        <dbReference type="ARBA" id="ARBA00022723"/>
    </source>
</evidence>
<evidence type="ECO:0000256" key="2">
    <source>
        <dbReference type="ARBA" id="ARBA00000909"/>
    </source>
</evidence>
<dbReference type="HAMAP" id="MF_01966">
    <property type="entry name" value="NADHX_epimerase"/>
    <property type="match status" value="1"/>
</dbReference>
<dbReference type="PANTHER" id="PTHR12592">
    <property type="entry name" value="ATP-DEPENDENT (S)-NAD(P)H-HYDRATE DEHYDRATASE FAMILY MEMBER"/>
    <property type="match status" value="1"/>
</dbReference>
<dbReference type="InterPro" id="IPR030677">
    <property type="entry name" value="Nnr"/>
</dbReference>
<dbReference type="Gene3D" id="3.40.1190.20">
    <property type="match status" value="1"/>
</dbReference>
<dbReference type="GO" id="GO:0046872">
    <property type="term" value="F:metal ion binding"/>
    <property type="evidence" value="ECO:0007669"/>
    <property type="project" value="UniProtKB-UniRule"/>
</dbReference>
<accession>A0A4V2F213</accession>
<dbReference type="CDD" id="cd01171">
    <property type="entry name" value="YXKO-related"/>
    <property type="match status" value="1"/>
</dbReference>
<evidence type="ECO:0000256" key="10">
    <source>
        <dbReference type="ARBA" id="ARBA00023027"/>
    </source>
</evidence>
<comment type="catalytic activity">
    <reaction evidence="1 18 19">
        <text>(6R)-NADHX = (6S)-NADHX</text>
        <dbReference type="Rhea" id="RHEA:32215"/>
        <dbReference type="ChEBI" id="CHEBI:64074"/>
        <dbReference type="ChEBI" id="CHEBI:64075"/>
        <dbReference type="EC" id="5.1.99.6"/>
    </reaction>
</comment>
<proteinExistence type="inferred from homology"/>
<comment type="cofactor">
    <cofactor evidence="17">
        <name>Mg(2+)</name>
        <dbReference type="ChEBI" id="CHEBI:18420"/>
    </cofactor>
</comment>
<feature type="binding site" evidence="18">
    <location>
        <begin position="129"/>
        <end position="135"/>
    </location>
    <ligand>
        <name>(6S)-NADPHX</name>
        <dbReference type="ChEBI" id="CHEBI:64076"/>
    </ligand>
</feature>
<comment type="caution">
    <text evidence="22">The sequence shown here is derived from an EMBL/GenBank/DDBJ whole genome shotgun (WGS) entry which is preliminary data.</text>
</comment>
<dbReference type="GO" id="GO:0110051">
    <property type="term" value="P:metabolite repair"/>
    <property type="evidence" value="ECO:0007669"/>
    <property type="project" value="TreeGrafter"/>
</dbReference>
<reference evidence="22 23" key="1">
    <citation type="submission" date="2019-02" db="EMBL/GenBank/DDBJ databases">
        <title>Genomic Encyclopedia of Type Strains, Phase IV (KMG-IV): sequencing the most valuable type-strain genomes for metagenomic binning, comparative biology and taxonomic classification.</title>
        <authorList>
            <person name="Goeker M."/>
        </authorList>
    </citation>
    <scope>NUCLEOTIDE SEQUENCE [LARGE SCALE GENOMIC DNA]</scope>
    <source>
        <strain evidence="22 23">DSM 18116</strain>
    </source>
</reference>
<comment type="cofactor">
    <cofactor evidence="18 19">
        <name>K(+)</name>
        <dbReference type="ChEBI" id="CHEBI:29103"/>
    </cofactor>
    <text evidence="18 19">Binds 1 potassium ion per subunit.</text>
</comment>
<keyword evidence="5 18" id="KW-0479">Metal-binding</keyword>
<comment type="function">
    <text evidence="18">Catalyzes the epimerization of the S- and R-forms of NAD(P)HX, a damaged form of NAD(P)H that is a result of enzymatic or heat-dependent hydration. This is a prerequisite for the S-specific NAD(P)H-hydrate dehydratase to allow the repair of both epimers of NAD(P)HX.</text>
</comment>
<feature type="binding site" evidence="17">
    <location>
        <position position="438"/>
    </location>
    <ligand>
        <name>(6S)-NADPHX</name>
        <dbReference type="ChEBI" id="CHEBI:64076"/>
    </ligand>
</feature>
<evidence type="ECO:0000256" key="1">
    <source>
        <dbReference type="ARBA" id="ARBA00000013"/>
    </source>
</evidence>
<dbReference type="RefSeq" id="WP_130540025.1">
    <property type="nucleotide sequence ID" value="NZ_CP042431.1"/>
</dbReference>
<evidence type="ECO:0000256" key="11">
    <source>
        <dbReference type="ARBA" id="ARBA00023235"/>
    </source>
</evidence>
<dbReference type="OrthoDB" id="9806925at2"/>
<dbReference type="SUPFAM" id="SSF53613">
    <property type="entry name" value="Ribokinase-like"/>
    <property type="match status" value="1"/>
</dbReference>
<feature type="domain" description="YjeF N-terminal" evidence="21">
    <location>
        <begin position="9"/>
        <end position="215"/>
    </location>
</feature>
<dbReference type="NCBIfam" id="TIGR00196">
    <property type="entry name" value="yjeF_cterm"/>
    <property type="match status" value="1"/>
</dbReference>
<dbReference type="PANTHER" id="PTHR12592:SF0">
    <property type="entry name" value="ATP-DEPENDENT (S)-NAD(P)H-HYDRATE DEHYDRATASE"/>
    <property type="match status" value="1"/>
</dbReference>
<comment type="similarity">
    <text evidence="17">Belongs to the NnrD/CARKD family.</text>
</comment>
<evidence type="ECO:0000256" key="9">
    <source>
        <dbReference type="ARBA" id="ARBA00022958"/>
    </source>
</evidence>
<dbReference type="GO" id="GO:0005524">
    <property type="term" value="F:ATP binding"/>
    <property type="evidence" value="ECO:0007669"/>
    <property type="project" value="UniProtKB-UniRule"/>
</dbReference>
<dbReference type="InterPro" id="IPR036652">
    <property type="entry name" value="YjeF_N_dom_sf"/>
</dbReference>
<dbReference type="Pfam" id="PF03853">
    <property type="entry name" value="YjeF_N"/>
    <property type="match status" value="1"/>
</dbReference>
<keyword evidence="11 18" id="KW-0413">Isomerase</keyword>
<feature type="domain" description="YjeF C-terminal" evidence="20">
    <location>
        <begin position="225"/>
        <end position="497"/>
    </location>
</feature>
<evidence type="ECO:0000256" key="3">
    <source>
        <dbReference type="ARBA" id="ARBA00006001"/>
    </source>
</evidence>
<dbReference type="EC" id="4.2.1.136" evidence="19"/>
<keyword evidence="13" id="KW-0511">Multifunctional enzyme</keyword>
<evidence type="ECO:0000256" key="17">
    <source>
        <dbReference type="HAMAP-Rule" id="MF_01965"/>
    </source>
</evidence>
<evidence type="ECO:0000256" key="8">
    <source>
        <dbReference type="ARBA" id="ARBA00022857"/>
    </source>
</evidence>
<evidence type="ECO:0000256" key="7">
    <source>
        <dbReference type="ARBA" id="ARBA00022840"/>
    </source>
</evidence>
<comment type="catalytic activity">
    <reaction evidence="15 17 19">
        <text>(6S)-NADHX + ADP = AMP + phosphate + NADH + H(+)</text>
        <dbReference type="Rhea" id="RHEA:32223"/>
        <dbReference type="ChEBI" id="CHEBI:15378"/>
        <dbReference type="ChEBI" id="CHEBI:43474"/>
        <dbReference type="ChEBI" id="CHEBI:57945"/>
        <dbReference type="ChEBI" id="CHEBI:64074"/>
        <dbReference type="ChEBI" id="CHEBI:456215"/>
        <dbReference type="ChEBI" id="CHEBI:456216"/>
        <dbReference type="EC" id="4.2.1.136"/>
    </reaction>
</comment>
<dbReference type="EMBL" id="SGXA01000001">
    <property type="protein sequence ID" value="RZS75677.1"/>
    <property type="molecule type" value="Genomic_DNA"/>
</dbReference>
<evidence type="ECO:0000313" key="22">
    <source>
        <dbReference type="EMBL" id="RZS75677.1"/>
    </source>
</evidence>
<comment type="function">
    <text evidence="14 19">Bifunctional enzyme that catalyzes the epimerization of the S- and R-forms of NAD(P)HX and the dehydration of the S-form of NAD(P)HX at the expense of ADP, which is converted to AMP. This allows the repair of both epimers of NAD(P)HX, a damaged form of NAD(P)H that is a result of enzymatic or heat-dependent hydration.</text>
</comment>
<evidence type="ECO:0000256" key="4">
    <source>
        <dbReference type="ARBA" id="ARBA00009524"/>
    </source>
</evidence>
<dbReference type="GO" id="GO:0052855">
    <property type="term" value="F:ADP-dependent NAD(P)H-hydrate dehydratase activity"/>
    <property type="evidence" value="ECO:0007669"/>
    <property type="project" value="UniProtKB-UniRule"/>
</dbReference>
<dbReference type="InterPro" id="IPR004443">
    <property type="entry name" value="YjeF_N_dom"/>
</dbReference>
<dbReference type="InterPro" id="IPR017953">
    <property type="entry name" value="Carbohydrate_kinase_pred_CS"/>
</dbReference>
<dbReference type="GO" id="GO:0052856">
    <property type="term" value="F:NAD(P)HX epimerase activity"/>
    <property type="evidence" value="ECO:0007669"/>
    <property type="project" value="UniProtKB-UniRule"/>
</dbReference>
<evidence type="ECO:0000256" key="19">
    <source>
        <dbReference type="PIRNR" id="PIRNR017184"/>
    </source>
</evidence>
<dbReference type="EC" id="5.1.99.6" evidence="19"/>
<dbReference type="HAMAP" id="MF_01965">
    <property type="entry name" value="NADHX_dehydratase"/>
    <property type="match status" value="1"/>
</dbReference>
<keyword evidence="6 17" id="KW-0547">Nucleotide-binding</keyword>
<dbReference type="SUPFAM" id="SSF64153">
    <property type="entry name" value="YjeF N-terminal domain-like"/>
    <property type="match status" value="1"/>
</dbReference>
<gene>
    <name evidence="17" type="primary">nnrD</name>
    <name evidence="18" type="synonym">nnrE</name>
    <name evidence="22" type="ORF">EV199_1549</name>
</gene>
<dbReference type="PROSITE" id="PS51385">
    <property type="entry name" value="YJEF_N"/>
    <property type="match status" value="1"/>
</dbReference>
<comment type="catalytic activity">
    <reaction evidence="16 17 19">
        <text>(6S)-NADPHX + ADP = AMP + phosphate + NADPH + H(+)</text>
        <dbReference type="Rhea" id="RHEA:32235"/>
        <dbReference type="ChEBI" id="CHEBI:15378"/>
        <dbReference type="ChEBI" id="CHEBI:43474"/>
        <dbReference type="ChEBI" id="CHEBI:57783"/>
        <dbReference type="ChEBI" id="CHEBI:64076"/>
        <dbReference type="ChEBI" id="CHEBI:456215"/>
        <dbReference type="ChEBI" id="CHEBI:456216"/>
        <dbReference type="EC" id="4.2.1.136"/>
    </reaction>
</comment>
<keyword evidence="8 17" id="KW-0521">NADP</keyword>
<evidence type="ECO:0000256" key="13">
    <source>
        <dbReference type="ARBA" id="ARBA00023268"/>
    </source>
</evidence>
<evidence type="ECO:0000256" key="18">
    <source>
        <dbReference type="HAMAP-Rule" id="MF_01966"/>
    </source>
</evidence>
<feature type="binding site" evidence="18">
    <location>
        <position position="158"/>
    </location>
    <ligand>
        <name>(6S)-NADPHX</name>
        <dbReference type="ChEBI" id="CHEBI:64076"/>
    </ligand>
</feature>
<comment type="catalytic activity">
    <reaction evidence="2 18 19">
        <text>(6R)-NADPHX = (6S)-NADPHX</text>
        <dbReference type="Rhea" id="RHEA:32227"/>
        <dbReference type="ChEBI" id="CHEBI:64076"/>
        <dbReference type="ChEBI" id="CHEBI:64077"/>
        <dbReference type="EC" id="5.1.99.6"/>
    </reaction>
</comment>
<dbReference type="NCBIfam" id="TIGR00197">
    <property type="entry name" value="yjeF_nterm"/>
    <property type="match status" value="1"/>
</dbReference>
<name>A0A4V2F213_9BACT</name>
<feature type="binding site" evidence="17">
    <location>
        <begin position="408"/>
        <end position="412"/>
    </location>
    <ligand>
        <name>AMP</name>
        <dbReference type="ChEBI" id="CHEBI:456215"/>
    </ligand>
</feature>
<comment type="subunit">
    <text evidence="17">Homotetramer.</text>
</comment>
<evidence type="ECO:0000256" key="14">
    <source>
        <dbReference type="ARBA" id="ARBA00025153"/>
    </source>
</evidence>
<dbReference type="GO" id="GO:0046496">
    <property type="term" value="P:nicotinamide nucleotide metabolic process"/>
    <property type="evidence" value="ECO:0007669"/>
    <property type="project" value="UniProtKB-UniRule"/>
</dbReference>
<dbReference type="Proteomes" id="UP000293874">
    <property type="component" value="Unassembled WGS sequence"/>
</dbReference>
<dbReference type="Pfam" id="PF01256">
    <property type="entry name" value="Carb_kinase"/>
    <property type="match status" value="1"/>
</dbReference>
<feature type="binding site" evidence="17">
    <location>
        <position position="322"/>
    </location>
    <ligand>
        <name>(6S)-NADPHX</name>
        <dbReference type="ChEBI" id="CHEBI:64076"/>
    </ligand>
</feature>
<keyword evidence="12 17" id="KW-0456">Lyase</keyword>
<sequence>MQILTAARIREWDEYTIRELPIQSIDLMERASAACFDWLMENGFKQNAFTVFCGKGNNGGDGLAIARMLSQTGHAVTVYILEFGAKGTADFQTNLARIHQTDAVIKFISTVDTLHPIDANAIVIDALLGTGLNRPPDGLTSAVVQHINRSGNTVIAIDIPSGLFADKSSKDQTAIEATYTLSFQCYKTAFLVAENADRLGAIHILDIGLHPDYLSTITPEYQFIDESIVNAILQPRKKFAHKGNFGHAALIAGSVGMMGAALLSAKACLRSGAGKLTCFIPRIGYEIIQSRVPEAMCRIAGTDHIGAIDSFEGYSAIGAGPGLGREDEIQRMLQSLFLQSNATLVLDADALNVLSGNKALMEELPRRTVITPHVKELERLFGAVSGDFERMEMARERSKELGITIVLKGAYSLVATPGGMAWFNSTGNPGMATGGSGDVLTGIITGLAAQGYIPEQAAIAGVFLHGLAGDLAAAAISEQALIASDITAFLGDAFLQLQESSTGE</sequence>
<comment type="similarity">
    <text evidence="18">Belongs to the NnrE/AIBP family.</text>
</comment>
<keyword evidence="7 17" id="KW-0067">ATP-binding</keyword>
<comment type="caution">
    <text evidence="18">Lacks conserved residue(s) required for the propagation of feature annotation.</text>
</comment>
<feature type="binding site" evidence="18">
    <location>
        <position position="161"/>
    </location>
    <ligand>
        <name>K(+)</name>
        <dbReference type="ChEBI" id="CHEBI:29103"/>
    </ligand>
</feature>
<feature type="binding site" evidence="17">
    <location>
        <position position="373"/>
    </location>
    <ligand>
        <name>(6S)-NADPHX</name>
        <dbReference type="ChEBI" id="CHEBI:64076"/>
    </ligand>
</feature>
<feature type="binding site" evidence="18">
    <location>
        <begin position="57"/>
        <end position="61"/>
    </location>
    <ligand>
        <name>(6S)-NADPHX</name>
        <dbReference type="ChEBI" id="CHEBI:64076"/>
    </ligand>
</feature>
<feature type="binding site" evidence="17">
    <location>
        <position position="437"/>
    </location>
    <ligand>
        <name>AMP</name>
        <dbReference type="ChEBI" id="CHEBI:456215"/>
    </ligand>
</feature>
<dbReference type="PIRSF" id="PIRSF017184">
    <property type="entry name" value="Nnr"/>
    <property type="match status" value="1"/>
</dbReference>
<dbReference type="InterPro" id="IPR029056">
    <property type="entry name" value="Ribokinase-like"/>
</dbReference>
<organism evidence="22 23">
    <name type="scientific">Pseudobacter ginsenosidimutans</name>
    <dbReference type="NCBI Taxonomy" id="661488"/>
    <lineage>
        <taxon>Bacteria</taxon>
        <taxon>Pseudomonadati</taxon>
        <taxon>Bacteroidota</taxon>
        <taxon>Chitinophagia</taxon>
        <taxon>Chitinophagales</taxon>
        <taxon>Chitinophagaceae</taxon>
        <taxon>Pseudobacter</taxon>
    </lineage>
</organism>
<keyword evidence="9 18" id="KW-0630">Potassium</keyword>
<comment type="similarity">
    <text evidence="3 19">In the N-terminal section; belongs to the NnrE/AIBP family.</text>
</comment>
<dbReference type="Gene3D" id="3.40.50.10260">
    <property type="entry name" value="YjeF N-terminal domain"/>
    <property type="match status" value="1"/>
</dbReference>
<comment type="similarity">
    <text evidence="4 19">In the C-terminal section; belongs to the NnrD/CARKD family.</text>
</comment>
<evidence type="ECO:0000256" key="16">
    <source>
        <dbReference type="ARBA" id="ARBA00049209"/>
    </source>
</evidence>
<comment type="function">
    <text evidence="17">Catalyzes the dehydration of the S-form of NAD(P)HX at the expense of ADP, which is converted to AMP. Together with NAD(P)HX epimerase, which catalyzes the epimerization of the S- and R-forms, the enzyme allows the repair of both epimers of NAD(P)HX, a damaged form of NAD(P)H that is a result of enzymatic or heat-dependent hydration.</text>
</comment>
<dbReference type="PROSITE" id="PS01050">
    <property type="entry name" value="YJEF_C_2"/>
    <property type="match status" value="1"/>
</dbReference>
<evidence type="ECO:0000256" key="6">
    <source>
        <dbReference type="ARBA" id="ARBA00022741"/>
    </source>
</evidence>
<dbReference type="AlphaFoldDB" id="A0A4V2F213"/>
<evidence type="ECO:0000313" key="23">
    <source>
        <dbReference type="Proteomes" id="UP000293874"/>
    </source>
</evidence>
<evidence type="ECO:0000259" key="20">
    <source>
        <dbReference type="PROSITE" id="PS51383"/>
    </source>
</evidence>
<dbReference type="InterPro" id="IPR000631">
    <property type="entry name" value="CARKD"/>
</dbReference>
<keyword evidence="23" id="KW-1185">Reference proteome</keyword>
<dbReference type="PROSITE" id="PS51383">
    <property type="entry name" value="YJEF_C_3"/>
    <property type="match status" value="1"/>
</dbReference>
<evidence type="ECO:0000256" key="15">
    <source>
        <dbReference type="ARBA" id="ARBA00048238"/>
    </source>
</evidence>
<feature type="binding site" evidence="18">
    <location>
        <position position="125"/>
    </location>
    <ligand>
        <name>K(+)</name>
        <dbReference type="ChEBI" id="CHEBI:29103"/>
    </ligand>
</feature>
<keyword evidence="10 17" id="KW-0520">NAD</keyword>
<protein>
    <recommendedName>
        <fullName evidence="19">Bifunctional NAD(P)H-hydrate repair enzyme</fullName>
    </recommendedName>
    <alternativeName>
        <fullName evidence="19">Nicotinamide nucleotide repair protein</fullName>
    </alternativeName>
    <domain>
        <recommendedName>
            <fullName evidence="19">ADP-dependent (S)-NAD(P)H-hydrate dehydratase</fullName>
            <ecNumber evidence="19">4.2.1.136</ecNumber>
        </recommendedName>
        <alternativeName>
            <fullName evidence="19">ADP-dependent NAD(P)HX dehydratase</fullName>
        </alternativeName>
    </domain>
    <domain>
        <recommendedName>
            <fullName evidence="19">NAD(P)H-hydrate epimerase</fullName>
            <ecNumber evidence="19">5.1.99.6</ecNumber>
        </recommendedName>
    </domain>
</protein>
<feature type="binding site" evidence="18">
    <location>
        <position position="58"/>
    </location>
    <ligand>
        <name>K(+)</name>
        <dbReference type="ChEBI" id="CHEBI:29103"/>
    </ligand>
</feature>
<evidence type="ECO:0000256" key="12">
    <source>
        <dbReference type="ARBA" id="ARBA00023239"/>
    </source>
</evidence>
<evidence type="ECO:0000259" key="21">
    <source>
        <dbReference type="PROSITE" id="PS51385"/>
    </source>
</evidence>